<evidence type="ECO:0000313" key="1">
    <source>
        <dbReference type="EMBL" id="KAF2881957.1"/>
    </source>
</evidence>
<dbReference type="EMBL" id="VTPC01090675">
    <property type="protein sequence ID" value="KAF2881957.1"/>
    <property type="molecule type" value="Genomic_DNA"/>
</dbReference>
<sequence length="183" mass="21172">YVSIDQTELVIVIFVAADHLLLQKYYSRLLEEELAMIEKEDQKVNCIYTQFPDSNVLTYEDSGDEDDVRYIDNLIGEQYEQGREIFWETRLQTYAIWIVGLVSCYLINFDVHQGKNPKVNNKYENEFGKCFAPLVQSCEGTGTPGNNRLTPNCPIIDNRLLEKKSVDDHTIINWTENNSCKMG</sequence>
<dbReference type="Proteomes" id="UP000801492">
    <property type="component" value="Unassembled WGS sequence"/>
</dbReference>
<accession>A0A8K0CAZ1</accession>
<dbReference type="AlphaFoldDB" id="A0A8K0CAZ1"/>
<organism evidence="1 2">
    <name type="scientific">Ignelater luminosus</name>
    <name type="common">Cucubano</name>
    <name type="synonym">Pyrophorus luminosus</name>
    <dbReference type="NCBI Taxonomy" id="2038154"/>
    <lineage>
        <taxon>Eukaryota</taxon>
        <taxon>Metazoa</taxon>
        <taxon>Ecdysozoa</taxon>
        <taxon>Arthropoda</taxon>
        <taxon>Hexapoda</taxon>
        <taxon>Insecta</taxon>
        <taxon>Pterygota</taxon>
        <taxon>Neoptera</taxon>
        <taxon>Endopterygota</taxon>
        <taxon>Coleoptera</taxon>
        <taxon>Polyphaga</taxon>
        <taxon>Elateriformia</taxon>
        <taxon>Elateroidea</taxon>
        <taxon>Elateridae</taxon>
        <taxon>Agrypninae</taxon>
        <taxon>Pyrophorini</taxon>
        <taxon>Ignelater</taxon>
    </lineage>
</organism>
<gene>
    <name evidence="1" type="ORF">ILUMI_24219</name>
</gene>
<reference evidence="1" key="1">
    <citation type="submission" date="2019-08" db="EMBL/GenBank/DDBJ databases">
        <title>The genome of the North American firefly Photinus pyralis.</title>
        <authorList>
            <consortium name="Photinus pyralis genome working group"/>
            <person name="Fallon T.R."/>
            <person name="Sander Lower S.E."/>
            <person name="Weng J.-K."/>
        </authorList>
    </citation>
    <scope>NUCLEOTIDE SEQUENCE</scope>
    <source>
        <strain evidence="1">TRF0915ILg1</strain>
        <tissue evidence="1">Whole body</tissue>
    </source>
</reference>
<comment type="caution">
    <text evidence="1">The sequence shown here is derived from an EMBL/GenBank/DDBJ whole genome shotgun (WGS) entry which is preliminary data.</text>
</comment>
<evidence type="ECO:0000313" key="2">
    <source>
        <dbReference type="Proteomes" id="UP000801492"/>
    </source>
</evidence>
<proteinExistence type="predicted"/>
<protein>
    <submittedName>
        <fullName evidence="1">Uncharacterized protein</fullName>
    </submittedName>
</protein>
<name>A0A8K0CAZ1_IGNLU</name>
<feature type="non-terminal residue" evidence="1">
    <location>
        <position position="183"/>
    </location>
</feature>
<keyword evidence="2" id="KW-1185">Reference proteome</keyword>